<accession>A0ABS1DAG1</accession>
<evidence type="ECO:0000313" key="2">
    <source>
        <dbReference type="Proteomes" id="UP001296873"/>
    </source>
</evidence>
<sequence length="108" mass="11847">MQAFLIDPEHETVGVVELDHAANVKAVIEGVSVGEIVPPELPVRLLYDPAAGDDPFRLDLFELDGMRLPMTGRALVVGGKIGDRLSPPEVPFAAVRRRVRFPKLQFGF</sequence>
<protein>
    <submittedName>
        <fullName evidence="1">Uncharacterized protein</fullName>
    </submittedName>
</protein>
<comment type="caution">
    <text evidence="1">The sequence shown here is derived from an EMBL/GenBank/DDBJ whole genome shotgun (WGS) entry which is preliminary data.</text>
</comment>
<organism evidence="1 2">
    <name type="scientific">Rhodovibrio sodomensis</name>
    <dbReference type="NCBI Taxonomy" id="1088"/>
    <lineage>
        <taxon>Bacteria</taxon>
        <taxon>Pseudomonadati</taxon>
        <taxon>Pseudomonadota</taxon>
        <taxon>Alphaproteobacteria</taxon>
        <taxon>Rhodospirillales</taxon>
        <taxon>Rhodovibrionaceae</taxon>
        <taxon>Rhodovibrio</taxon>
    </lineage>
</organism>
<dbReference type="EMBL" id="NRRL01000003">
    <property type="protein sequence ID" value="MBK1666994.1"/>
    <property type="molecule type" value="Genomic_DNA"/>
</dbReference>
<dbReference type="Proteomes" id="UP001296873">
    <property type="component" value="Unassembled WGS sequence"/>
</dbReference>
<dbReference type="RefSeq" id="WP_200339052.1">
    <property type="nucleotide sequence ID" value="NZ_NRRL01000003.1"/>
</dbReference>
<gene>
    <name evidence="1" type="ORF">CKO28_02915</name>
</gene>
<proteinExistence type="predicted"/>
<evidence type="ECO:0000313" key="1">
    <source>
        <dbReference type="EMBL" id="MBK1666994.1"/>
    </source>
</evidence>
<keyword evidence="2" id="KW-1185">Reference proteome</keyword>
<name>A0ABS1DAG1_9PROT</name>
<reference evidence="1 2" key="1">
    <citation type="journal article" date="2020" name="Microorganisms">
        <title>Osmotic Adaptation and Compatible Solute Biosynthesis of Phototrophic Bacteria as Revealed from Genome Analyses.</title>
        <authorList>
            <person name="Imhoff J.F."/>
            <person name="Rahn T."/>
            <person name="Kunzel S."/>
            <person name="Keller A."/>
            <person name="Neulinger S.C."/>
        </authorList>
    </citation>
    <scope>NUCLEOTIDE SEQUENCE [LARGE SCALE GENOMIC DNA]</scope>
    <source>
        <strain evidence="1 2">DSM 9895</strain>
    </source>
</reference>